<dbReference type="PANTHER" id="PTHR47235">
    <property type="entry name" value="BLR6548 PROTEIN"/>
    <property type="match status" value="1"/>
</dbReference>
<feature type="domain" description="Leucine-binding protein" evidence="4">
    <location>
        <begin position="22"/>
        <end position="354"/>
    </location>
</feature>
<dbReference type="Pfam" id="PF13458">
    <property type="entry name" value="Peripla_BP_6"/>
    <property type="match status" value="1"/>
</dbReference>
<evidence type="ECO:0000256" key="3">
    <source>
        <dbReference type="SAM" id="SignalP"/>
    </source>
</evidence>
<dbReference type="CDD" id="cd06326">
    <property type="entry name" value="PBP1_ABC_ligand_binding-like"/>
    <property type="match status" value="1"/>
</dbReference>
<dbReference type="PANTHER" id="PTHR47235:SF1">
    <property type="entry name" value="BLR6548 PROTEIN"/>
    <property type="match status" value="1"/>
</dbReference>
<reference evidence="6" key="1">
    <citation type="journal article" date="2019" name="Int. J. Syst. Evol. Microbiol.">
        <title>The Global Catalogue of Microorganisms (GCM) 10K type strain sequencing project: providing services to taxonomists for standard genome sequencing and annotation.</title>
        <authorList>
            <consortium name="The Broad Institute Genomics Platform"/>
            <consortium name="The Broad Institute Genome Sequencing Center for Infectious Disease"/>
            <person name="Wu L."/>
            <person name="Ma J."/>
        </authorList>
    </citation>
    <scope>NUCLEOTIDE SEQUENCE [LARGE SCALE GENOMIC DNA]</scope>
    <source>
        <strain evidence="6">CGMCC 1.8859</strain>
    </source>
</reference>
<evidence type="ECO:0000313" key="6">
    <source>
        <dbReference type="Proteomes" id="UP000637267"/>
    </source>
</evidence>
<evidence type="ECO:0000259" key="4">
    <source>
        <dbReference type="Pfam" id="PF13458"/>
    </source>
</evidence>
<evidence type="ECO:0000313" key="5">
    <source>
        <dbReference type="EMBL" id="GGP24051.1"/>
    </source>
</evidence>
<proteinExistence type="inferred from homology"/>
<keyword evidence="2 3" id="KW-0732">Signal</keyword>
<keyword evidence="6" id="KW-1185">Reference proteome</keyword>
<evidence type="ECO:0000256" key="1">
    <source>
        <dbReference type="ARBA" id="ARBA00010062"/>
    </source>
</evidence>
<dbReference type="Gene3D" id="3.40.50.2300">
    <property type="match status" value="2"/>
</dbReference>
<comment type="caution">
    <text evidence="5">The sequence shown here is derived from an EMBL/GenBank/DDBJ whole genome shotgun (WGS) entry which is preliminary data.</text>
</comment>
<evidence type="ECO:0000256" key="2">
    <source>
        <dbReference type="ARBA" id="ARBA00022729"/>
    </source>
</evidence>
<feature type="signal peptide" evidence="3">
    <location>
        <begin position="1"/>
        <end position="20"/>
    </location>
</feature>
<name>A0ABQ2PFM4_9NEIS</name>
<comment type="similarity">
    <text evidence="1">Belongs to the leucine-binding protein family.</text>
</comment>
<accession>A0ABQ2PFM4</accession>
<organism evidence="5 6">
    <name type="scientific">Silvimonas iriomotensis</name>
    <dbReference type="NCBI Taxonomy" id="449662"/>
    <lineage>
        <taxon>Bacteria</taxon>
        <taxon>Pseudomonadati</taxon>
        <taxon>Pseudomonadota</taxon>
        <taxon>Betaproteobacteria</taxon>
        <taxon>Neisseriales</taxon>
        <taxon>Chitinibacteraceae</taxon>
        <taxon>Silvimonas</taxon>
    </lineage>
</organism>
<dbReference type="EMBL" id="BMLX01000009">
    <property type="protein sequence ID" value="GGP24051.1"/>
    <property type="molecule type" value="Genomic_DNA"/>
</dbReference>
<sequence>MILRNVLLTLALMASATSQADINIGESVPTSGLAGDTGKALALGASIYFGRVNAQGGINGEPINLITRDDGYDATRTLANTHDLIEKENAVALIGYYGTTPMQELIKSKLLDTAGIALVGAYSGADSIRTPGSPYFFQTRASYTDEIERIVSLLNDHLGVTRIAVVAQKDGFGEAGYIALKNELAKRKLTLAGEAWYDKTTGDTNGAAQALAKINPEAIVMVAISKPAATFTRQYKALGGTSQLYGLSPIQYDEVTKAVGVGTAHGIGLSQVFPAPTNAQLKLIRDFQKDAEPFLKTGDYPSYALLEGYISARLVTEAIKRAGKNPTRASVYTALSNMRKFDLGGFTVDFTDKRRLGSNFVELTMISPTGTLTR</sequence>
<dbReference type="InterPro" id="IPR028082">
    <property type="entry name" value="Peripla_BP_I"/>
</dbReference>
<keyword evidence="5" id="KW-0449">Lipoprotein</keyword>
<feature type="chain" id="PRO_5046022998" evidence="3">
    <location>
        <begin position="21"/>
        <end position="374"/>
    </location>
</feature>
<dbReference type="RefSeq" id="WP_188707018.1">
    <property type="nucleotide sequence ID" value="NZ_BMLX01000009.1"/>
</dbReference>
<dbReference type="SUPFAM" id="SSF53822">
    <property type="entry name" value="Periplasmic binding protein-like I"/>
    <property type="match status" value="1"/>
</dbReference>
<protein>
    <submittedName>
        <fullName evidence="5">Lipoprotein</fullName>
    </submittedName>
</protein>
<gene>
    <name evidence="5" type="ORF">GCM10010970_40510</name>
</gene>
<dbReference type="Proteomes" id="UP000637267">
    <property type="component" value="Unassembled WGS sequence"/>
</dbReference>
<dbReference type="InterPro" id="IPR028081">
    <property type="entry name" value="Leu-bd"/>
</dbReference>